<dbReference type="Proteomes" id="UP000554482">
    <property type="component" value="Unassembled WGS sequence"/>
</dbReference>
<gene>
    <name evidence="2" type="ORF">FRX31_015071</name>
</gene>
<accession>A0A7J6WGX2</accession>
<dbReference type="PANTHER" id="PTHR46328:SF35">
    <property type="entry name" value="PROTEIN FAR1-RELATED SEQUENCE 5-LIKE"/>
    <property type="match status" value="1"/>
</dbReference>
<comment type="caution">
    <text evidence="2">The sequence shown here is derived from an EMBL/GenBank/DDBJ whole genome shotgun (WGS) entry which is preliminary data.</text>
</comment>
<name>A0A7J6WGX2_THATH</name>
<reference evidence="2 3" key="1">
    <citation type="submission" date="2020-06" db="EMBL/GenBank/DDBJ databases">
        <title>Transcriptomic and genomic resources for Thalictrum thalictroides and T. hernandezii: Facilitating candidate gene discovery in an emerging model plant lineage.</title>
        <authorList>
            <person name="Arias T."/>
            <person name="Riano-Pachon D.M."/>
            <person name="Di Stilio V.S."/>
        </authorList>
    </citation>
    <scope>NUCLEOTIDE SEQUENCE [LARGE SCALE GENOMIC DNA]</scope>
    <source>
        <strain evidence="3">cv. WT478/WT964</strain>
        <tissue evidence="2">Leaves</tissue>
    </source>
</reference>
<dbReference type="EMBL" id="JABWDY010017462">
    <property type="protein sequence ID" value="KAF5195342.1"/>
    <property type="molecule type" value="Genomic_DNA"/>
</dbReference>
<organism evidence="2 3">
    <name type="scientific">Thalictrum thalictroides</name>
    <name type="common">Rue-anemone</name>
    <name type="synonym">Anemone thalictroides</name>
    <dbReference type="NCBI Taxonomy" id="46969"/>
    <lineage>
        <taxon>Eukaryota</taxon>
        <taxon>Viridiplantae</taxon>
        <taxon>Streptophyta</taxon>
        <taxon>Embryophyta</taxon>
        <taxon>Tracheophyta</taxon>
        <taxon>Spermatophyta</taxon>
        <taxon>Magnoliopsida</taxon>
        <taxon>Ranunculales</taxon>
        <taxon>Ranunculaceae</taxon>
        <taxon>Thalictroideae</taxon>
        <taxon>Thalictrum</taxon>
    </lineage>
</organism>
<evidence type="ECO:0000259" key="1">
    <source>
        <dbReference type="Pfam" id="PF03101"/>
    </source>
</evidence>
<sequence>MELNDTFEFDGSGEEYIKQDEMDDIIDIDNDKETVVEEKINDLVEGKFFETLDELFSHYVRYGNENGFPVKRRTSKNEDDGEVRWVMFACARSGKSKSNSRNAFKVRPISKTNCNAKLDAVLCSDGRWR</sequence>
<dbReference type="PANTHER" id="PTHR46328">
    <property type="entry name" value="FAR-RED IMPAIRED RESPONSIVE (FAR1) FAMILY PROTEIN-RELATED"/>
    <property type="match status" value="1"/>
</dbReference>
<keyword evidence="3" id="KW-1185">Reference proteome</keyword>
<dbReference type="Pfam" id="PF03101">
    <property type="entry name" value="FAR1"/>
    <property type="match status" value="1"/>
</dbReference>
<evidence type="ECO:0000313" key="2">
    <source>
        <dbReference type="EMBL" id="KAF5195342.1"/>
    </source>
</evidence>
<evidence type="ECO:0000313" key="3">
    <source>
        <dbReference type="Proteomes" id="UP000554482"/>
    </source>
</evidence>
<feature type="domain" description="FAR1" evidence="1">
    <location>
        <begin position="58"/>
        <end position="129"/>
    </location>
</feature>
<dbReference type="OrthoDB" id="1894539at2759"/>
<proteinExistence type="predicted"/>
<dbReference type="InterPro" id="IPR004330">
    <property type="entry name" value="FAR1_DNA_bnd_dom"/>
</dbReference>
<dbReference type="AlphaFoldDB" id="A0A7J6WGX2"/>
<protein>
    <submittedName>
        <fullName evidence="2">Far1-related sequence 5-like</fullName>
    </submittedName>
</protein>
<feature type="non-terminal residue" evidence="2">
    <location>
        <position position="129"/>
    </location>
</feature>